<proteinExistence type="predicted"/>
<reference evidence="4" key="1">
    <citation type="submission" date="2020-05" db="EMBL/GenBank/DDBJ databases">
        <authorList>
            <person name="Chiriac C."/>
            <person name="Salcher M."/>
            <person name="Ghai R."/>
            <person name="Kavagutti S V."/>
        </authorList>
    </citation>
    <scope>NUCLEOTIDE SEQUENCE</scope>
</reference>
<protein>
    <submittedName>
        <fullName evidence="4">Unannotated protein</fullName>
    </submittedName>
</protein>
<accession>A0A6J7QYN7</accession>
<keyword evidence="1" id="KW-1133">Transmembrane helix</keyword>
<feature type="transmembrane region" description="Helical" evidence="1">
    <location>
        <begin position="20"/>
        <end position="42"/>
    </location>
</feature>
<keyword evidence="1" id="KW-0812">Transmembrane</keyword>
<feature type="transmembrane region" description="Helical" evidence="1">
    <location>
        <begin position="79"/>
        <end position="107"/>
    </location>
</feature>
<keyword evidence="1" id="KW-0472">Membrane</keyword>
<sequence length="127" mass="13241">MAKNKITSNTSSGGRAQQRLRIAAAVLGIGGLVLSVFLGLYVSGLGQTGKGFLGEPVDSINFFIQGVKLPEGQYSAFNWFIFLLAYAPFLISSAILFSGAEVCGAVARRTRTRSSSSSAESEGGTGL</sequence>
<organism evidence="4">
    <name type="scientific">freshwater metagenome</name>
    <dbReference type="NCBI Taxonomy" id="449393"/>
    <lineage>
        <taxon>unclassified sequences</taxon>
        <taxon>metagenomes</taxon>
        <taxon>ecological metagenomes</taxon>
    </lineage>
</organism>
<evidence type="ECO:0000313" key="4">
    <source>
        <dbReference type="EMBL" id="CAB5022031.1"/>
    </source>
</evidence>
<evidence type="ECO:0000256" key="1">
    <source>
        <dbReference type="SAM" id="Phobius"/>
    </source>
</evidence>
<name>A0A6J7QYN7_9ZZZZ</name>
<dbReference type="EMBL" id="CAEZWM010000095">
    <property type="protein sequence ID" value="CAB4659072.1"/>
    <property type="molecule type" value="Genomic_DNA"/>
</dbReference>
<dbReference type="EMBL" id="CAFBPF010000193">
    <property type="protein sequence ID" value="CAB5022031.1"/>
    <property type="molecule type" value="Genomic_DNA"/>
</dbReference>
<gene>
    <name evidence="2" type="ORF">UFOPK2242_00850</name>
    <name evidence="3" type="ORF">UFOPK3789_00640</name>
    <name evidence="4" type="ORF">UFOPK4071_01286</name>
</gene>
<evidence type="ECO:0000313" key="3">
    <source>
        <dbReference type="EMBL" id="CAB4950349.1"/>
    </source>
</evidence>
<dbReference type="EMBL" id="CAFBNL010000027">
    <property type="protein sequence ID" value="CAB4950349.1"/>
    <property type="molecule type" value="Genomic_DNA"/>
</dbReference>
<evidence type="ECO:0000313" key="2">
    <source>
        <dbReference type="EMBL" id="CAB4659072.1"/>
    </source>
</evidence>
<dbReference type="AlphaFoldDB" id="A0A6J7QYN7"/>